<sequence>MSALLHWATLEPSPDTGIAALRFTAPLRISSLRVFPTGATPFLDVVACTEPEAFFLDIFFNALPTSQEAKDKQRPTNALVPTSIGYAGGEVDFEVAMGEDYATRLMIVKGDFKSISIAIYGEIVAEGPPTQPEYEPRSLPELNPLPLSEPVDPASMRDPTQVARQLLDLIPNSPNLELVIRLMFCLKPSNEDWDLPEFPYLFADLEEQCDTAFDLELALELTARPLPDDTSHEKLSAFAAKVAETIGPKTADQAYLVSRLLVVSASQHPDMARTLLQHVDMEAVFDAQTLEDDMTMLNLIDAVSNADIARHFNGQWFAAELDKLQANPAVSKLIKGLATRLNNRIHRWITFEDALSNADGNFDASTQFLEDIGTEDQSVGIWLETMIMHPNIASKLAEVPVPAVRTPPPALLQQTHRSRVTTHPQFVAFARAYIGVASVLAVWAWADSFGVEACRTRTLAIVRLWQTVDGYREIVNHLLLLRQLARRLQWITSGNETPRQSAIIAEQLLCDLASDPRALLSPDVVAAITALEESQLAFIPEHELQLMTKMAFVARDNIPAAIEELVYESSHPLSLRRLRAVRVVLAVLNRELDEGDVGEWSILEALWRENAHGLAERLAQMFVEISEDLRTHFGLEVPPTGDASLVEQLFQTGDDLLRLTVRLIGEQVLTLRGLRNLISAVADVFACTHLADRDMARTEAGIDLRQSCLDLVSAFIQPDVFVEPRKPAAEVVLRTLLEHPLAVGRARDPAVTVLQTLVLVDFVLPKEPAADLRWMTSIVPNTLFELAAFFHVLEPEKKVSFVTRLIKLDDGLIGVGEWLLTQELRHLSEILESPHALNVVEHHQLYLSLHFLSKLVNASPDISQWLTTTISSVPEISTLLTGCFTALLDLQLMSPVLDDVTRVLAMRNETFEADLKSALLLTTLRAFRHEPLLLLDVLRQDLPWAASHPHYPALLRLEIGQTLTHIASGQITGKVAGTAISILTWMTQHGQTTVSGISQPMLSQLYEKLIIESLPPTSLSTLKSVSAALRVSEDDAMPPPPTELPRRLEMPLQELIAFMDGPGPQAPSTPKISLTPDILGVLTSPTGLLRSPAATGLTKTYQRNDFRSLRSAPAARLNTSRLPSMHVDVGVARPESSID</sequence>
<proteinExistence type="predicted"/>
<dbReference type="EMBL" id="DF849702">
    <property type="protein sequence ID" value="GAT58455.1"/>
    <property type="molecule type" value="Genomic_DNA"/>
</dbReference>
<evidence type="ECO:0000313" key="1">
    <source>
        <dbReference type="EMBL" id="GAT58455.1"/>
    </source>
</evidence>
<dbReference type="Proteomes" id="UP000815677">
    <property type="component" value="Unassembled WGS sequence"/>
</dbReference>
<accession>A0ABQ0M556</accession>
<organism evidence="1 2">
    <name type="scientific">Mycena chlorophos</name>
    <name type="common">Agaric fungus</name>
    <name type="synonym">Agaricus chlorophos</name>
    <dbReference type="NCBI Taxonomy" id="658473"/>
    <lineage>
        <taxon>Eukaryota</taxon>
        <taxon>Fungi</taxon>
        <taxon>Dikarya</taxon>
        <taxon>Basidiomycota</taxon>
        <taxon>Agaricomycotina</taxon>
        <taxon>Agaricomycetes</taxon>
        <taxon>Agaricomycetidae</taxon>
        <taxon>Agaricales</taxon>
        <taxon>Marasmiineae</taxon>
        <taxon>Mycenaceae</taxon>
        <taxon>Mycena</taxon>
    </lineage>
</organism>
<protein>
    <recommendedName>
        <fullName evidence="3">Virilizer N-terminal domain-containing protein</fullName>
    </recommendedName>
</protein>
<keyword evidence="2" id="KW-1185">Reference proteome</keyword>
<evidence type="ECO:0008006" key="3">
    <source>
        <dbReference type="Google" id="ProtNLM"/>
    </source>
</evidence>
<name>A0ABQ0M556_MYCCL</name>
<evidence type="ECO:0000313" key="2">
    <source>
        <dbReference type="Proteomes" id="UP000815677"/>
    </source>
</evidence>
<gene>
    <name evidence="1" type="ORF">MCHLO_14888</name>
</gene>
<reference evidence="1" key="1">
    <citation type="submission" date="2014-09" db="EMBL/GenBank/DDBJ databases">
        <title>Genome sequence of the luminous mushroom Mycena chlorophos for searching fungal bioluminescence genes.</title>
        <authorList>
            <person name="Tanaka Y."/>
            <person name="Kasuga D."/>
            <person name="Oba Y."/>
            <person name="Hase S."/>
            <person name="Sato K."/>
            <person name="Oba Y."/>
            <person name="Sakakibara Y."/>
        </authorList>
    </citation>
    <scope>NUCLEOTIDE SEQUENCE</scope>
</reference>